<gene>
    <name evidence="3" type="ORF">GS597_03170</name>
</gene>
<evidence type="ECO:0000313" key="4">
    <source>
        <dbReference type="Proteomes" id="UP000607397"/>
    </source>
</evidence>
<dbReference type="RefSeq" id="WP_161823996.1">
    <property type="nucleotide sequence ID" value="NZ_WVIC01000004.1"/>
</dbReference>
<reference evidence="3" key="1">
    <citation type="submission" date="2019-12" db="EMBL/GenBank/DDBJ databases">
        <title>High-Quality draft genome sequences of three cyanobacteria isolated from the limestone walls of the Old Cathedral of Coimbra.</title>
        <authorList>
            <person name="Tiago I."/>
            <person name="Soares F."/>
            <person name="Portugal A."/>
        </authorList>
    </citation>
    <scope>NUCLEOTIDE SEQUENCE [LARGE SCALE GENOMIC DNA]</scope>
    <source>
        <strain evidence="3">C</strain>
    </source>
</reference>
<evidence type="ECO:0000256" key="2">
    <source>
        <dbReference type="SAM" id="SignalP"/>
    </source>
</evidence>
<sequence>MKVYVFLLHLLCVKFITLLALCGASSATAIEKITAPTESLNGKKTIISQSAEDLVLEPPVARTPRPPSANDLRFPEELVPPFEPFGSPQISPPDEFEVAPEAPEQPQPDPEDPKPISTELQPSDPDSVSPISTTLPLNGATITHRTQWELEPGVNFGTDRSTNPNINALVRLHGQVREGIQDNVLIQDQRASYLQLRTFRREREVTTTTIEPVTALGIQLQLSLTGACVFPGLSSDQFCTFTPGLVTDLDSLEPATLFPTRFFVTSSIGDVVSPEDIELTRQPGFQGGLEPPIGLDLTFPNTGTTFGSSQSETTEIRRQEDFREYPVGIFSQVRQVVKANDREAVLGRTIRGLAIVAPNDNFLSSTLWHPAAWLLPDAVPRLEGGENPPNRNINRNLFTAANNTRLPTNSYTVYQGGLGRARSLELDEIRTQRDVPWGHFNSVWVGLSPVVRRSITESSALRLTGDDPTSQVGPIGAEGGGLDALEDVDINLPVVIASPDEIFQVDPTDILNFYTQVYVTAFEQDGEQTQVRRFTELTNYVPHISFSGNFTGAEDVFRYYTGLITSSDLKAYVGADYTRETPSGWRFQFAGIGYTNPDPDYFSSIEANVRKRTQLSRDFTLTFGAGLNYAIDRDTNIDQFVINNDASAVSLNAQANFRDFDFGVVGVVGDVLPNSRESSVTLTTRWQMHPYARLFAYYSPLNKNLSFSRVGAGVNLRLGRQPNHPSLNFLWSNNRYDIGLDSGGNSLTTQDHTFSVVVRFGAPANPFQAGHQAIPRQHQDMLEQLEESDPSQEESVDF</sequence>
<name>A0A8K2AND6_9CYAN</name>
<proteinExistence type="predicted"/>
<dbReference type="Proteomes" id="UP000607397">
    <property type="component" value="Unassembled WGS sequence"/>
</dbReference>
<protein>
    <submittedName>
        <fullName evidence="3">Uncharacterized protein</fullName>
    </submittedName>
</protein>
<organism evidence="3 4">
    <name type="scientific">Petrachloros mirabilis ULC683</name>
    <dbReference type="NCBI Taxonomy" id="2781853"/>
    <lineage>
        <taxon>Bacteria</taxon>
        <taxon>Bacillati</taxon>
        <taxon>Cyanobacteriota</taxon>
        <taxon>Cyanophyceae</taxon>
        <taxon>Synechococcales</taxon>
        <taxon>Petrachlorosaceae</taxon>
        <taxon>Petrachloros</taxon>
        <taxon>Petrachloros mirabilis</taxon>
    </lineage>
</organism>
<dbReference type="EMBL" id="WVIC01000004">
    <property type="protein sequence ID" value="NCJ05523.1"/>
    <property type="molecule type" value="Genomic_DNA"/>
</dbReference>
<keyword evidence="2" id="KW-0732">Signal</keyword>
<feature type="chain" id="PRO_5035420559" evidence="2">
    <location>
        <begin position="30"/>
        <end position="798"/>
    </location>
</feature>
<feature type="compositionally biased region" description="Polar residues" evidence="1">
    <location>
        <begin position="118"/>
        <end position="136"/>
    </location>
</feature>
<comment type="caution">
    <text evidence="3">The sequence shown here is derived from an EMBL/GenBank/DDBJ whole genome shotgun (WGS) entry which is preliminary data.</text>
</comment>
<evidence type="ECO:0000313" key="3">
    <source>
        <dbReference type="EMBL" id="NCJ05523.1"/>
    </source>
</evidence>
<accession>A0A8K2AND6</accession>
<evidence type="ECO:0000256" key="1">
    <source>
        <dbReference type="SAM" id="MobiDB-lite"/>
    </source>
</evidence>
<feature type="signal peptide" evidence="2">
    <location>
        <begin position="1"/>
        <end position="29"/>
    </location>
</feature>
<feature type="region of interest" description="Disordered" evidence="1">
    <location>
        <begin position="57"/>
        <end position="136"/>
    </location>
</feature>
<keyword evidence="4" id="KW-1185">Reference proteome</keyword>
<dbReference type="AlphaFoldDB" id="A0A8K2AND6"/>